<sequence>MAFWHRLSAHSKNSESQEAPEEKLQETAQWKVEDLELSEASSSPSDMQVPLEPFRPLDAPVDSEGRSFSGAEKDPRPQQATAMVPQSLAPEVGGGDPGSTMAILAAFEQSRASQKTAATPSADVLRAQQSQQINEAVPDPFDPGVALPYTPSAPAPSPYIPKIPDPSSDQIQERRFISPSSTGVFMAAYDNSRSWKPKKPGAQHFSEKAEKFVEDLRDRPAHASQQWDELLAQEVAEKPEPTQTVSGAHLKVPANDQWAESDGEALSLSLEGSEMVPTPEAPSVMNDARGAAALNQEEHVEIDQSVGRSAAMMSVLVIVSRITGFMRTWAQAYALGLTAVASTYTVANNLPNQLYELVMGGMLITAFLPVYLSVKRKLGREGANRYVSNLTSLVCILMGVITVLGWIFAYQVVLTQSMGAAEGFDHGEATMFFRFFAIEIVLYALSSIISGILNAERHYFWSTAAPIFNNFICMASFFGYAWLLPANPSAAVMVLALGNPLGVLIQVAMQVPSLYKLGVRIRPYVDFHDPAIKETLSIGVPSIVVTIVSFVTVSVQSSCALQVTPEGSAVMYYARLWYTLPYAILAIPITTAMFTELSEAYSSQDMEGFKAGIAAGTNRILFFLVPFMLYLIVFSPELMVILGAGKFSQEGLELMGSYLISLSLSLPLYGVCTYLQKVCSSYRKLTIFAWASIVAGVIQVLICVVFTPLYGIDVVALSSLAFYIAVDLVAFIQLRAGLGQLGLRAVVKASLHSLLAGATGALVGYGIVWVLGLVGFGPTSFMRSVLLCIAGGMPALLVTYGLALILRWPEAQFLRALTSRFGR</sequence>
<keyword evidence="5" id="KW-0573">Peptidoglycan synthesis</keyword>
<keyword evidence="3 9" id="KW-0812">Transmembrane</keyword>
<keyword evidence="7 9" id="KW-0472">Membrane</keyword>
<evidence type="ECO:0000256" key="7">
    <source>
        <dbReference type="ARBA" id="ARBA00023136"/>
    </source>
</evidence>
<feature type="transmembrane region" description="Helical" evidence="9">
    <location>
        <begin position="490"/>
        <end position="515"/>
    </location>
</feature>
<evidence type="ECO:0000313" key="11">
    <source>
        <dbReference type="Proteomes" id="UP001431186"/>
    </source>
</evidence>
<keyword evidence="6 9" id="KW-1133">Transmembrane helix</keyword>
<keyword evidence="2" id="KW-1003">Cell membrane</keyword>
<dbReference type="AlphaFoldDB" id="A0AAU9CAT0"/>
<gene>
    <name evidence="10" type="ORF">ATTO_08690</name>
</gene>
<evidence type="ECO:0000256" key="9">
    <source>
        <dbReference type="SAM" id="Phobius"/>
    </source>
</evidence>
<comment type="subcellular location">
    <subcellularLocation>
        <location evidence="1">Cell membrane</location>
        <topology evidence="1">Multi-pass membrane protein</topology>
    </subcellularLocation>
</comment>
<dbReference type="GO" id="GO:0008360">
    <property type="term" value="P:regulation of cell shape"/>
    <property type="evidence" value="ECO:0007669"/>
    <property type="project" value="UniProtKB-KW"/>
</dbReference>
<evidence type="ECO:0000256" key="8">
    <source>
        <dbReference type="SAM" id="MobiDB-lite"/>
    </source>
</evidence>
<feature type="region of interest" description="Disordered" evidence="8">
    <location>
        <begin position="1"/>
        <end position="83"/>
    </location>
</feature>
<dbReference type="GO" id="GO:0015648">
    <property type="term" value="F:lipid-linked peptidoglycan transporter activity"/>
    <property type="evidence" value="ECO:0007669"/>
    <property type="project" value="TreeGrafter"/>
</dbReference>
<feature type="compositionally biased region" description="Polar residues" evidence="8">
    <location>
        <begin position="110"/>
        <end position="119"/>
    </location>
</feature>
<feature type="transmembrane region" description="Helical" evidence="9">
    <location>
        <begin position="781"/>
        <end position="806"/>
    </location>
</feature>
<evidence type="ECO:0000256" key="2">
    <source>
        <dbReference type="ARBA" id="ARBA00022475"/>
    </source>
</evidence>
<dbReference type="PANTHER" id="PTHR47019:SF1">
    <property type="entry name" value="LIPID II FLIPPASE MURJ"/>
    <property type="match status" value="1"/>
</dbReference>
<feature type="transmembrane region" description="Helical" evidence="9">
    <location>
        <begin position="353"/>
        <end position="374"/>
    </location>
</feature>
<dbReference type="KEGG" id="lcal:ATTO_08690"/>
<feature type="transmembrane region" description="Helical" evidence="9">
    <location>
        <begin position="467"/>
        <end position="484"/>
    </location>
</feature>
<evidence type="ECO:0000256" key="3">
    <source>
        <dbReference type="ARBA" id="ARBA00022692"/>
    </source>
</evidence>
<feature type="transmembrane region" description="Helical" evidence="9">
    <location>
        <begin position="536"/>
        <end position="556"/>
    </location>
</feature>
<dbReference type="GO" id="GO:0005886">
    <property type="term" value="C:plasma membrane"/>
    <property type="evidence" value="ECO:0007669"/>
    <property type="project" value="UniProtKB-SubCell"/>
</dbReference>
<evidence type="ECO:0000256" key="5">
    <source>
        <dbReference type="ARBA" id="ARBA00022984"/>
    </source>
</evidence>
<feature type="region of interest" description="Disordered" evidence="8">
    <location>
        <begin position="110"/>
        <end position="170"/>
    </location>
</feature>
<dbReference type="GO" id="GO:0034204">
    <property type="term" value="P:lipid translocation"/>
    <property type="evidence" value="ECO:0007669"/>
    <property type="project" value="TreeGrafter"/>
</dbReference>
<dbReference type="Proteomes" id="UP001431186">
    <property type="component" value="Chromosome"/>
</dbReference>
<keyword evidence="4" id="KW-0133">Cell shape</keyword>
<feature type="transmembrane region" description="Helical" evidence="9">
    <location>
        <begin position="386"/>
        <end position="412"/>
    </location>
</feature>
<dbReference type="InterPro" id="IPR051050">
    <property type="entry name" value="Lipid_II_flippase_MurJ/MviN"/>
</dbReference>
<feature type="compositionally biased region" description="Pro residues" evidence="8">
    <location>
        <begin position="151"/>
        <end position="164"/>
    </location>
</feature>
<name>A0AAU9CAT0_9ACTN</name>
<feature type="transmembrane region" description="Helical" evidence="9">
    <location>
        <begin position="715"/>
        <end position="734"/>
    </location>
</feature>
<feature type="compositionally biased region" description="Basic and acidic residues" evidence="8">
    <location>
        <begin position="12"/>
        <end position="25"/>
    </location>
</feature>
<dbReference type="InterPro" id="IPR004268">
    <property type="entry name" value="MurJ"/>
</dbReference>
<feature type="transmembrane region" description="Helical" evidence="9">
    <location>
        <begin position="616"/>
        <end position="635"/>
    </location>
</feature>
<evidence type="ECO:0000256" key="6">
    <source>
        <dbReference type="ARBA" id="ARBA00022989"/>
    </source>
</evidence>
<dbReference type="RefSeq" id="WP_265592345.1">
    <property type="nucleotide sequence ID" value="NZ_AP025285.1"/>
</dbReference>
<feature type="transmembrane region" description="Helical" evidence="9">
    <location>
        <begin position="576"/>
        <end position="595"/>
    </location>
</feature>
<feature type="transmembrane region" description="Helical" evidence="9">
    <location>
        <begin position="687"/>
        <end position="709"/>
    </location>
</feature>
<feature type="transmembrane region" description="Helical" evidence="9">
    <location>
        <begin position="655"/>
        <end position="675"/>
    </location>
</feature>
<dbReference type="EMBL" id="AP025285">
    <property type="protein sequence ID" value="BDC90997.1"/>
    <property type="molecule type" value="Genomic_DNA"/>
</dbReference>
<feature type="transmembrane region" description="Helical" evidence="9">
    <location>
        <begin position="432"/>
        <end position="455"/>
    </location>
</feature>
<dbReference type="GO" id="GO:0009252">
    <property type="term" value="P:peptidoglycan biosynthetic process"/>
    <property type="evidence" value="ECO:0007669"/>
    <property type="project" value="UniProtKB-KW"/>
</dbReference>
<evidence type="ECO:0000256" key="1">
    <source>
        <dbReference type="ARBA" id="ARBA00004651"/>
    </source>
</evidence>
<dbReference type="CDD" id="cd13123">
    <property type="entry name" value="MATE_MurJ_like"/>
    <property type="match status" value="1"/>
</dbReference>
<evidence type="ECO:0000313" key="10">
    <source>
        <dbReference type="EMBL" id="BDC90997.1"/>
    </source>
</evidence>
<proteinExistence type="predicted"/>
<reference evidence="10" key="1">
    <citation type="submission" date="2021-11" db="EMBL/GenBank/DDBJ databases">
        <title>Complete genome sequence of Atopobiaceae bacterium TOC12.</title>
        <authorList>
            <person name="Morinaga K."/>
            <person name="Kusada H."/>
            <person name="Tamaki H."/>
        </authorList>
    </citation>
    <scope>NUCLEOTIDE SEQUENCE</scope>
    <source>
        <strain evidence="10">TOC12</strain>
    </source>
</reference>
<evidence type="ECO:0008006" key="12">
    <source>
        <dbReference type="Google" id="ProtNLM"/>
    </source>
</evidence>
<organism evidence="10 11">
    <name type="scientific">Leptogranulimonas caecicola</name>
    <dbReference type="NCBI Taxonomy" id="2894156"/>
    <lineage>
        <taxon>Bacteria</taxon>
        <taxon>Bacillati</taxon>
        <taxon>Actinomycetota</taxon>
        <taxon>Coriobacteriia</taxon>
        <taxon>Coriobacteriales</taxon>
        <taxon>Kribbibacteriaceae</taxon>
        <taxon>Leptogranulimonas</taxon>
    </lineage>
</organism>
<evidence type="ECO:0000256" key="4">
    <source>
        <dbReference type="ARBA" id="ARBA00022960"/>
    </source>
</evidence>
<keyword evidence="11" id="KW-1185">Reference proteome</keyword>
<dbReference type="PRINTS" id="PR01806">
    <property type="entry name" value="VIRFACTRMVIN"/>
</dbReference>
<accession>A0AAU9CAT0</accession>
<dbReference type="PANTHER" id="PTHR47019">
    <property type="entry name" value="LIPID II FLIPPASE MURJ"/>
    <property type="match status" value="1"/>
</dbReference>
<feature type="transmembrane region" description="Helical" evidence="9">
    <location>
        <begin position="754"/>
        <end position="775"/>
    </location>
</feature>
<dbReference type="Pfam" id="PF03023">
    <property type="entry name" value="MurJ"/>
    <property type="match status" value="1"/>
</dbReference>
<protein>
    <recommendedName>
        <fullName evidence="12">Peptidoglycan lipid II flippase</fullName>
    </recommendedName>
</protein>